<evidence type="ECO:0000256" key="4">
    <source>
        <dbReference type="HAMAP-Rule" id="MF_00995"/>
    </source>
</evidence>
<comment type="pathway">
    <text evidence="1 4">Quinol/quinone metabolism; menaquinone biosynthesis.</text>
</comment>
<dbReference type="EC" id="4.2.1.151" evidence="4"/>
<organism evidence="5 6">
    <name type="scientific">Bythopirellula goksoeyrii</name>
    <dbReference type="NCBI Taxonomy" id="1400387"/>
    <lineage>
        <taxon>Bacteria</taxon>
        <taxon>Pseudomonadati</taxon>
        <taxon>Planctomycetota</taxon>
        <taxon>Planctomycetia</taxon>
        <taxon>Pirellulales</taxon>
        <taxon>Lacipirellulaceae</taxon>
        <taxon>Bythopirellula</taxon>
    </lineage>
</organism>
<dbReference type="AlphaFoldDB" id="A0A5B9Q9B4"/>
<keyword evidence="6" id="KW-1185">Reference proteome</keyword>
<gene>
    <name evidence="4 5" type="primary">mqnA</name>
    <name evidence="5" type="ORF">Pr1d_29090</name>
</gene>
<dbReference type="UniPathway" id="UPA00079"/>
<dbReference type="InterPro" id="IPR030868">
    <property type="entry name" value="MqnA"/>
</dbReference>
<sequence length="307" mass="33800">MNDLHQPVSGSLVGPSKALYNHDSITLFQTIPHMSTSPSPNKNCLRIGAVSYLNTKPLVYHLAERLPESQLFFDYPSRLSDALASGDLDIALVPSAELLVHPEWSIVSDACIACRGPVLSVKLLFRVPPAEVQTLAMDEGSRTSCLLAQILLREHQVTTPQLLTLPLGAQPQDVHADAVLIIGDRAIRCDMTEFVEVWDLGDHWCRSTELPFVFAMWVAGPGVDISGAAMAFEEARDEGSRNYPEIAQEQSVAMKLPEELVLEYLSKNLHFKMGKREKQGLDLFFQRATEYNLAPGALDSTSVGLTT</sequence>
<dbReference type="GO" id="GO:0016836">
    <property type="term" value="F:hydro-lyase activity"/>
    <property type="evidence" value="ECO:0007669"/>
    <property type="project" value="UniProtKB-UniRule"/>
</dbReference>
<protein>
    <recommendedName>
        <fullName evidence="4">Chorismate dehydratase</fullName>
        <ecNumber evidence="4">4.2.1.151</ecNumber>
    </recommendedName>
    <alternativeName>
        <fullName evidence="4">Menaquinone biosynthetic enzyme MqnA</fullName>
    </alternativeName>
</protein>
<reference evidence="5 6" key="1">
    <citation type="submission" date="2019-08" db="EMBL/GenBank/DDBJ databases">
        <title>Deep-cultivation of Planctomycetes and their phenomic and genomic characterization uncovers novel biology.</title>
        <authorList>
            <person name="Wiegand S."/>
            <person name="Jogler M."/>
            <person name="Boedeker C."/>
            <person name="Pinto D."/>
            <person name="Vollmers J."/>
            <person name="Rivas-Marin E."/>
            <person name="Kohn T."/>
            <person name="Peeters S.H."/>
            <person name="Heuer A."/>
            <person name="Rast P."/>
            <person name="Oberbeckmann S."/>
            <person name="Bunk B."/>
            <person name="Jeske O."/>
            <person name="Meyerdierks A."/>
            <person name="Storesund J.E."/>
            <person name="Kallscheuer N."/>
            <person name="Luecker S."/>
            <person name="Lage O.M."/>
            <person name="Pohl T."/>
            <person name="Merkel B.J."/>
            <person name="Hornburger P."/>
            <person name="Mueller R.-W."/>
            <person name="Bruemmer F."/>
            <person name="Labrenz M."/>
            <person name="Spormann A.M."/>
            <person name="Op den Camp H."/>
            <person name="Overmann J."/>
            <person name="Amann R."/>
            <person name="Jetten M.S.M."/>
            <person name="Mascher T."/>
            <person name="Medema M.H."/>
            <person name="Devos D.P."/>
            <person name="Kaster A.-K."/>
            <person name="Ovreas L."/>
            <person name="Rohde M."/>
            <person name="Galperin M.Y."/>
            <person name="Jogler C."/>
        </authorList>
    </citation>
    <scope>NUCLEOTIDE SEQUENCE [LARGE SCALE GENOMIC DNA]</scope>
    <source>
        <strain evidence="5 6">Pr1d</strain>
    </source>
</reference>
<dbReference type="HAMAP" id="MF_00995">
    <property type="entry name" value="MqnA"/>
    <property type="match status" value="1"/>
</dbReference>
<dbReference type="InterPro" id="IPR003773">
    <property type="entry name" value="Menaquinone_biosynth"/>
</dbReference>
<evidence type="ECO:0000313" key="6">
    <source>
        <dbReference type="Proteomes" id="UP000323917"/>
    </source>
</evidence>
<evidence type="ECO:0000313" key="5">
    <source>
        <dbReference type="EMBL" id="QEG35607.1"/>
    </source>
</evidence>
<comment type="function">
    <text evidence="4">Catalyzes the dehydration of chorismate into 3-[(1-carboxyvinyl)oxy]benzoate, a step in the biosynthesis of menaquinone (MK, vitamin K2).</text>
</comment>
<dbReference type="KEGG" id="bgok:Pr1d_29090"/>
<evidence type="ECO:0000256" key="2">
    <source>
        <dbReference type="ARBA" id="ARBA00022428"/>
    </source>
</evidence>
<accession>A0A5B9Q9B4</accession>
<evidence type="ECO:0000256" key="3">
    <source>
        <dbReference type="ARBA" id="ARBA00023239"/>
    </source>
</evidence>
<dbReference type="Gene3D" id="3.40.190.10">
    <property type="entry name" value="Periplasmic binding protein-like II"/>
    <property type="match status" value="2"/>
</dbReference>
<dbReference type="Proteomes" id="UP000323917">
    <property type="component" value="Chromosome"/>
</dbReference>
<dbReference type="EMBL" id="CP042913">
    <property type="protein sequence ID" value="QEG35607.1"/>
    <property type="molecule type" value="Genomic_DNA"/>
</dbReference>
<dbReference type="Pfam" id="PF02621">
    <property type="entry name" value="VitK2_biosynth"/>
    <property type="match status" value="1"/>
</dbReference>
<dbReference type="RefSeq" id="WP_238476498.1">
    <property type="nucleotide sequence ID" value="NZ_CP042913.1"/>
</dbReference>
<keyword evidence="2 4" id="KW-0474">Menaquinone biosynthesis</keyword>
<dbReference type="GO" id="GO:0009234">
    <property type="term" value="P:menaquinone biosynthetic process"/>
    <property type="evidence" value="ECO:0007669"/>
    <property type="project" value="UniProtKB-UniRule"/>
</dbReference>
<dbReference type="PANTHER" id="PTHR37690">
    <property type="entry name" value="CHORISMATE DEHYDRATASE"/>
    <property type="match status" value="1"/>
</dbReference>
<dbReference type="PANTHER" id="PTHR37690:SF1">
    <property type="entry name" value="CHORISMATE DEHYDRATASE"/>
    <property type="match status" value="1"/>
</dbReference>
<name>A0A5B9Q9B4_9BACT</name>
<dbReference type="SUPFAM" id="SSF53850">
    <property type="entry name" value="Periplasmic binding protein-like II"/>
    <property type="match status" value="1"/>
</dbReference>
<proteinExistence type="inferred from homology"/>
<keyword evidence="3 4" id="KW-0456">Lyase</keyword>
<dbReference type="CDD" id="cd13634">
    <property type="entry name" value="PBP2_Sco4506"/>
    <property type="match status" value="1"/>
</dbReference>
<evidence type="ECO:0000256" key="1">
    <source>
        <dbReference type="ARBA" id="ARBA00004863"/>
    </source>
</evidence>
<comment type="similarity">
    <text evidence="4">Belongs to the MqnA/MqnD family. MqnA subfamily.</text>
</comment>
<comment type="catalytic activity">
    <reaction evidence="4">
        <text>chorismate = 3-[(1-carboxyvinyl)-oxy]benzoate + H2O</text>
        <dbReference type="Rhea" id="RHEA:40051"/>
        <dbReference type="ChEBI" id="CHEBI:15377"/>
        <dbReference type="ChEBI" id="CHEBI:29748"/>
        <dbReference type="ChEBI" id="CHEBI:76981"/>
        <dbReference type="EC" id="4.2.1.151"/>
    </reaction>
</comment>